<evidence type="ECO:0000256" key="2">
    <source>
        <dbReference type="ARBA" id="ARBA00022448"/>
    </source>
</evidence>
<keyword evidence="5 6" id="KW-0472">Membrane</keyword>
<feature type="transmembrane region" description="Helical" evidence="6">
    <location>
        <begin position="381"/>
        <end position="400"/>
    </location>
</feature>
<dbReference type="RefSeq" id="WP_015918172.1">
    <property type="nucleotide sequence ID" value="NZ_BAYX01000006.1"/>
</dbReference>
<keyword evidence="4 6" id="KW-1133">Transmembrane helix</keyword>
<dbReference type="InterPro" id="IPR001958">
    <property type="entry name" value="Tet-R_TetA/multi-R_MdtG-like"/>
</dbReference>
<gene>
    <name evidence="8" type="ORF">RRH01S_06_00100</name>
</gene>
<dbReference type="AlphaFoldDB" id="A0AA87Q0U9"/>
<feature type="transmembrane region" description="Helical" evidence="6">
    <location>
        <begin position="51"/>
        <end position="70"/>
    </location>
</feature>
<comment type="subcellular location">
    <subcellularLocation>
        <location evidence="1">Membrane</location>
        <topology evidence="1">Multi-pass membrane protein</topology>
    </subcellularLocation>
</comment>
<evidence type="ECO:0000256" key="3">
    <source>
        <dbReference type="ARBA" id="ARBA00022692"/>
    </source>
</evidence>
<evidence type="ECO:0000256" key="1">
    <source>
        <dbReference type="ARBA" id="ARBA00004141"/>
    </source>
</evidence>
<accession>A0AA87Q0U9</accession>
<dbReference type="Gene3D" id="1.20.1250.20">
    <property type="entry name" value="MFS general substrate transporter like domains"/>
    <property type="match status" value="1"/>
</dbReference>
<keyword evidence="2" id="KW-0813">Transport</keyword>
<dbReference type="GO" id="GO:0022857">
    <property type="term" value="F:transmembrane transporter activity"/>
    <property type="evidence" value="ECO:0007669"/>
    <property type="project" value="InterPro"/>
</dbReference>
<dbReference type="PANTHER" id="PTHR23504">
    <property type="entry name" value="MAJOR FACILITATOR SUPERFAMILY DOMAIN-CONTAINING PROTEIN 10"/>
    <property type="match status" value="1"/>
</dbReference>
<keyword evidence="3 6" id="KW-0812">Transmembrane</keyword>
<proteinExistence type="predicted"/>
<dbReference type="InterPro" id="IPR011701">
    <property type="entry name" value="MFS"/>
</dbReference>
<sequence length="405" mass="42551">MNGNSLASRLTGPSAVLIVSVFLNFSGLTLVDPVVPFLIGHYVQQEQIAPYIGLIGSTYALCEFIAAPVLGACGDRFGRRPVLIASLFGSALGYLVFGIGGSIWILFAGRVIDGLSAGNISTLYACAADVTPTAEQARLYGLLGAAGGAGFIVGPVAAGLLGEISPSIPLFAAAALMLLNILWVYVAVPESHPRELRKQEIRWNPLGAFSHYSAILHRRSTSIAFAAAFLFFFSGAMMQSNFSAYLMRILHFGPFDIGMVLLAVGVMDILSQGMLTRKLLPRFGNHRIIRAGLLINAVGFVLIAAIAFASSTALLIPAILVFTLGDGLFQPAMNALATSSPSPENQGQLQGAYQGQQALARLFAPLLAAICTMLGAATPYWVGATLIVLALAIFSGRSALQDTSA</sequence>
<dbReference type="EMBL" id="BAYX01000006">
    <property type="protein sequence ID" value="GAJ93391.1"/>
    <property type="molecule type" value="Genomic_DNA"/>
</dbReference>
<feature type="transmembrane region" description="Helical" evidence="6">
    <location>
        <begin position="221"/>
        <end position="239"/>
    </location>
</feature>
<dbReference type="InterPro" id="IPR020846">
    <property type="entry name" value="MFS_dom"/>
</dbReference>
<feature type="domain" description="Major facilitator superfamily (MFS) profile" evidence="7">
    <location>
        <begin position="13"/>
        <end position="401"/>
    </location>
</feature>
<evidence type="ECO:0000256" key="5">
    <source>
        <dbReference type="ARBA" id="ARBA00023136"/>
    </source>
</evidence>
<dbReference type="InterPro" id="IPR036259">
    <property type="entry name" value="MFS_trans_sf"/>
</dbReference>
<evidence type="ECO:0000256" key="6">
    <source>
        <dbReference type="SAM" id="Phobius"/>
    </source>
</evidence>
<feature type="transmembrane region" description="Helical" evidence="6">
    <location>
        <begin position="168"/>
        <end position="188"/>
    </location>
</feature>
<organism evidence="8 9">
    <name type="scientific">Rhizobium rhizogenes NBRC 13257</name>
    <dbReference type="NCBI Taxonomy" id="1220581"/>
    <lineage>
        <taxon>Bacteria</taxon>
        <taxon>Pseudomonadati</taxon>
        <taxon>Pseudomonadota</taxon>
        <taxon>Alphaproteobacteria</taxon>
        <taxon>Hyphomicrobiales</taxon>
        <taxon>Rhizobiaceae</taxon>
        <taxon>Rhizobium/Agrobacterium group</taxon>
        <taxon>Rhizobium</taxon>
    </lineage>
</organism>
<feature type="transmembrane region" description="Helical" evidence="6">
    <location>
        <begin position="288"/>
        <end position="308"/>
    </location>
</feature>
<evidence type="ECO:0000259" key="7">
    <source>
        <dbReference type="PROSITE" id="PS50850"/>
    </source>
</evidence>
<dbReference type="PRINTS" id="PR01035">
    <property type="entry name" value="TCRTETA"/>
</dbReference>
<dbReference type="Pfam" id="PF07690">
    <property type="entry name" value="MFS_1"/>
    <property type="match status" value="1"/>
</dbReference>
<comment type="caution">
    <text evidence="8">The sequence shown here is derived from an EMBL/GenBank/DDBJ whole genome shotgun (WGS) entry which is preliminary data.</text>
</comment>
<dbReference type="GO" id="GO:0016020">
    <property type="term" value="C:membrane"/>
    <property type="evidence" value="ECO:0007669"/>
    <property type="project" value="UniProtKB-SubCell"/>
</dbReference>
<evidence type="ECO:0000256" key="4">
    <source>
        <dbReference type="ARBA" id="ARBA00022989"/>
    </source>
</evidence>
<dbReference type="Proteomes" id="UP000026941">
    <property type="component" value="Unassembled WGS sequence"/>
</dbReference>
<protein>
    <submittedName>
        <fullName evidence="8">Major facilitator superfamily transporter</fullName>
    </submittedName>
</protein>
<evidence type="ECO:0000313" key="8">
    <source>
        <dbReference type="EMBL" id="GAJ93391.1"/>
    </source>
</evidence>
<reference evidence="8 9" key="1">
    <citation type="submission" date="2014-05" db="EMBL/GenBank/DDBJ databases">
        <title>Whole genome shotgun sequence of Rhizobium rhizogenes NBRC 13257.</title>
        <authorList>
            <person name="Katano-Makiyama Y."/>
            <person name="Hosoyama A."/>
            <person name="Hashimoto M."/>
            <person name="Hosoyama Y."/>
            <person name="Noguchi M."/>
            <person name="Tsuchikane K."/>
            <person name="Kimura A."/>
            <person name="Ohji S."/>
            <person name="Ichikawa N."/>
            <person name="Yamazoe A."/>
            <person name="Fujita N."/>
        </authorList>
    </citation>
    <scope>NUCLEOTIDE SEQUENCE [LARGE SCALE GENOMIC DNA]</scope>
    <source>
        <strain evidence="8 9">NBRC 13257</strain>
    </source>
</reference>
<feature type="transmembrane region" description="Helical" evidence="6">
    <location>
        <begin position="245"/>
        <end position="267"/>
    </location>
</feature>
<dbReference type="PROSITE" id="PS50850">
    <property type="entry name" value="MFS"/>
    <property type="match status" value="1"/>
</dbReference>
<evidence type="ECO:0000313" key="9">
    <source>
        <dbReference type="Proteomes" id="UP000026941"/>
    </source>
</evidence>
<dbReference type="SUPFAM" id="SSF103473">
    <property type="entry name" value="MFS general substrate transporter"/>
    <property type="match status" value="1"/>
</dbReference>
<name>A0AA87Q0U9_RHIRH</name>
<feature type="transmembrane region" description="Helical" evidence="6">
    <location>
        <begin position="139"/>
        <end position="162"/>
    </location>
</feature>
<feature type="transmembrane region" description="Helical" evidence="6">
    <location>
        <begin position="15"/>
        <end position="39"/>
    </location>
</feature>
<dbReference type="PANTHER" id="PTHR23504:SF15">
    <property type="entry name" value="MAJOR FACILITATOR SUPERFAMILY (MFS) PROFILE DOMAIN-CONTAINING PROTEIN"/>
    <property type="match status" value="1"/>
</dbReference>
<feature type="transmembrane region" description="Helical" evidence="6">
    <location>
        <begin position="82"/>
        <end position="107"/>
    </location>
</feature>